<feature type="chain" id="PRO_5017636129" evidence="2">
    <location>
        <begin position="19"/>
        <end position="153"/>
    </location>
</feature>
<organism evidence="3 4">
    <name type="scientific">Flavobacterium aquicola</name>
    <dbReference type="NCBI Taxonomy" id="1682742"/>
    <lineage>
        <taxon>Bacteria</taxon>
        <taxon>Pseudomonadati</taxon>
        <taxon>Bacteroidota</taxon>
        <taxon>Flavobacteriia</taxon>
        <taxon>Flavobacteriales</taxon>
        <taxon>Flavobacteriaceae</taxon>
        <taxon>Flavobacterium</taxon>
    </lineage>
</organism>
<evidence type="ECO:0000256" key="1">
    <source>
        <dbReference type="SAM" id="Coils"/>
    </source>
</evidence>
<protein>
    <submittedName>
        <fullName evidence="3">Uncharacterized protein</fullName>
    </submittedName>
</protein>
<evidence type="ECO:0000256" key="2">
    <source>
        <dbReference type="SAM" id="SignalP"/>
    </source>
</evidence>
<dbReference type="PROSITE" id="PS51257">
    <property type="entry name" value="PROKAR_LIPOPROTEIN"/>
    <property type="match status" value="1"/>
</dbReference>
<accession>A0A3E0ES66</accession>
<dbReference type="RefSeq" id="WP_115811883.1">
    <property type="nucleotide sequence ID" value="NZ_QUNI01000003.1"/>
</dbReference>
<feature type="coiled-coil region" evidence="1">
    <location>
        <begin position="25"/>
        <end position="62"/>
    </location>
</feature>
<comment type="caution">
    <text evidence="3">The sequence shown here is derived from an EMBL/GenBank/DDBJ whole genome shotgun (WGS) entry which is preliminary data.</text>
</comment>
<evidence type="ECO:0000313" key="3">
    <source>
        <dbReference type="EMBL" id="REH00501.1"/>
    </source>
</evidence>
<gene>
    <name evidence="3" type="ORF">C8P67_103487</name>
</gene>
<feature type="signal peptide" evidence="2">
    <location>
        <begin position="1"/>
        <end position="18"/>
    </location>
</feature>
<feature type="coiled-coil region" evidence="1">
    <location>
        <begin position="87"/>
        <end position="121"/>
    </location>
</feature>
<name>A0A3E0ES66_9FLAO</name>
<proteinExistence type="predicted"/>
<keyword evidence="1" id="KW-0175">Coiled coil</keyword>
<dbReference type="EMBL" id="QUNI01000003">
    <property type="protein sequence ID" value="REH00501.1"/>
    <property type="molecule type" value="Genomic_DNA"/>
</dbReference>
<keyword evidence="2" id="KW-0732">Signal</keyword>
<dbReference type="Proteomes" id="UP000257136">
    <property type="component" value="Unassembled WGS sequence"/>
</dbReference>
<sequence>MKKIISILLISAFSTALFVSCKPSTKEEEAAQENVEEAKENVQQAKEDLAVAKEEANAEEWESFKKNVDTIIEKNDAKIEVLQQNIKKSGKKASAEYQKKVDALQEKNEELKVKIKTYKNDAHSDWQSFKREFNHDMDEIGNAFKDLTVDNKN</sequence>
<dbReference type="OrthoDB" id="1122839at2"/>
<dbReference type="AlphaFoldDB" id="A0A3E0ES66"/>
<evidence type="ECO:0000313" key="4">
    <source>
        <dbReference type="Proteomes" id="UP000257136"/>
    </source>
</evidence>
<reference evidence="3 4" key="1">
    <citation type="submission" date="2018-08" db="EMBL/GenBank/DDBJ databases">
        <title>Genomic Encyclopedia of Archaeal and Bacterial Type Strains, Phase II (KMG-II): from individual species to whole genera.</title>
        <authorList>
            <person name="Goeker M."/>
        </authorList>
    </citation>
    <scope>NUCLEOTIDE SEQUENCE [LARGE SCALE GENOMIC DNA]</scope>
    <source>
        <strain evidence="3 4">DSM 100880</strain>
    </source>
</reference>
<keyword evidence="4" id="KW-1185">Reference proteome</keyword>